<accession>A0A9D4FYT3</accession>
<proteinExistence type="predicted"/>
<organism evidence="2 3">
    <name type="scientific">Dreissena polymorpha</name>
    <name type="common">Zebra mussel</name>
    <name type="synonym">Mytilus polymorpha</name>
    <dbReference type="NCBI Taxonomy" id="45954"/>
    <lineage>
        <taxon>Eukaryota</taxon>
        <taxon>Metazoa</taxon>
        <taxon>Spiralia</taxon>
        <taxon>Lophotrochozoa</taxon>
        <taxon>Mollusca</taxon>
        <taxon>Bivalvia</taxon>
        <taxon>Autobranchia</taxon>
        <taxon>Heteroconchia</taxon>
        <taxon>Euheterodonta</taxon>
        <taxon>Imparidentia</taxon>
        <taxon>Neoheterodontei</taxon>
        <taxon>Myida</taxon>
        <taxon>Dreissenoidea</taxon>
        <taxon>Dreissenidae</taxon>
        <taxon>Dreissena</taxon>
    </lineage>
</organism>
<feature type="transmembrane region" description="Helical" evidence="1">
    <location>
        <begin position="104"/>
        <end position="122"/>
    </location>
</feature>
<dbReference type="Proteomes" id="UP000828390">
    <property type="component" value="Unassembled WGS sequence"/>
</dbReference>
<keyword evidence="1" id="KW-1133">Transmembrane helix</keyword>
<gene>
    <name evidence="2" type="ORF">DPMN_134365</name>
</gene>
<dbReference type="EMBL" id="JAIWYP010000006">
    <property type="protein sequence ID" value="KAH3806054.1"/>
    <property type="molecule type" value="Genomic_DNA"/>
</dbReference>
<comment type="caution">
    <text evidence="2">The sequence shown here is derived from an EMBL/GenBank/DDBJ whole genome shotgun (WGS) entry which is preliminary data.</text>
</comment>
<evidence type="ECO:0000256" key="1">
    <source>
        <dbReference type="SAM" id="Phobius"/>
    </source>
</evidence>
<keyword evidence="1" id="KW-0472">Membrane</keyword>
<reference evidence="2" key="1">
    <citation type="journal article" date="2019" name="bioRxiv">
        <title>The Genome of the Zebra Mussel, Dreissena polymorpha: A Resource for Invasive Species Research.</title>
        <authorList>
            <person name="McCartney M.A."/>
            <person name="Auch B."/>
            <person name="Kono T."/>
            <person name="Mallez S."/>
            <person name="Zhang Y."/>
            <person name="Obille A."/>
            <person name="Becker A."/>
            <person name="Abrahante J.E."/>
            <person name="Garbe J."/>
            <person name="Badalamenti J.P."/>
            <person name="Herman A."/>
            <person name="Mangelson H."/>
            <person name="Liachko I."/>
            <person name="Sullivan S."/>
            <person name="Sone E.D."/>
            <person name="Koren S."/>
            <person name="Silverstein K.A.T."/>
            <person name="Beckman K.B."/>
            <person name="Gohl D.M."/>
        </authorList>
    </citation>
    <scope>NUCLEOTIDE SEQUENCE</scope>
    <source>
        <strain evidence="2">Duluth1</strain>
        <tissue evidence="2">Whole animal</tissue>
    </source>
</reference>
<sequence length="132" mass="15296">MTTSSRLSQSNRKQVSEDETHEICPIFAEIAESFDTGKTVSVLDVRDKRKPKMAQPWKKQLCEKLHHIEKNRELQKLQMELVIHEFTLPVSADSTVICTQKTVVYYYVIFSLYSCIFVSSTGSTQERDFIML</sequence>
<keyword evidence="3" id="KW-1185">Reference proteome</keyword>
<protein>
    <submittedName>
        <fullName evidence="2">Uncharacterized protein</fullName>
    </submittedName>
</protein>
<evidence type="ECO:0000313" key="3">
    <source>
        <dbReference type="Proteomes" id="UP000828390"/>
    </source>
</evidence>
<dbReference type="AlphaFoldDB" id="A0A9D4FYT3"/>
<reference evidence="2" key="2">
    <citation type="submission" date="2020-11" db="EMBL/GenBank/DDBJ databases">
        <authorList>
            <person name="McCartney M.A."/>
            <person name="Auch B."/>
            <person name="Kono T."/>
            <person name="Mallez S."/>
            <person name="Becker A."/>
            <person name="Gohl D.M."/>
            <person name="Silverstein K.A.T."/>
            <person name="Koren S."/>
            <person name="Bechman K.B."/>
            <person name="Herman A."/>
            <person name="Abrahante J.E."/>
            <person name="Garbe J."/>
        </authorList>
    </citation>
    <scope>NUCLEOTIDE SEQUENCE</scope>
    <source>
        <strain evidence="2">Duluth1</strain>
        <tissue evidence="2">Whole animal</tissue>
    </source>
</reference>
<name>A0A9D4FYT3_DREPO</name>
<evidence type="ECO:0000313" key="2">
    <source>
        <dbReference type="EMBL" id="KAH3806054.1"/>
    </source>
</evidence>
<keyword evidence="1" id="KW-0812">Transmembrane</keyword>